<evidence type="ECO:0000313" key="7">
    <source>
        <dbReference type="Proteomes" id="UP001642260"/>
    </source>
</evidence>
<evidence type="ECO:0000313" key="6">
    <source>
        <dbReference type="EMBL" id="CAH8379646.1"/>
    </source>
</evidence>
<feature type="domain" description="C2H2-type" evidence="5">
    <location>
        <begin position="171"/>
        <end position="198"/>
    </location>
</feature>
<evidence type="ECO:0000256" key="1">
    <source>
        <dbReference type="ARBA" id="ARBA00022786"/>
    </source>
</evidence>
<dbReference type="GO" id="GO:0016787">
    <property type="term" value="F:hydrolase activity"/>
    <property type="evidence" value="ECO:0007669"/>
    <property type="project" value="UniProtKB-KW"/>
</dbReference>
<dbReference type="GO" id="GO:0008270">
    <property type="term" value="F:zinc ion binding"/>
    <property type="evidence" value="ECO:0007669"/>
    <property type="project" value="UniProtKB-KW"/>
</dbReference>
<keyword evidence="3" id="KW-0863">Zinc-finger</keyword>
<dbReference type="InterPro" id="IPR013087">
    <property type="entry name" value="Znf_C2H2_type"/>
</dbReference>
<dbReference type="Pfam" id="PF04781">
    <property type="entry name" value="DUF627"/>
    <property type="match status" value="1"/>
</dbReference>
<dbReference type="InterPro" id="IPR000719">
    <property type="entry name" value="Prot_kinase_dom"/>
</dbReference>
<evidence type="ECO:0000259" key="4">
    <source>
        <dbReference type="PROSITE" id="PS50011"/>
    </source>
</evidence>
<accession>A0ABC8LAD8</accession>
<gene>
    <name evidence="6" type="ORF">ERUC_LOCUS32944</name>
</gene>
<evidence type="ECO:0008006" key="8">
    <source>
        <dbReference type="Google" id="ProtNLM"/>
    </source>
</evidence>
<keyword evidence="3" id="KW-0479">Metal-binding</keyword>
<dbReference type="SUPFAM" id="SSF56112">
    <property type="entry name" value="Protein kinase-like (PK-like)"/>
    <property type="match status" value="1"/>
</dbReference>
<dbReference type="InterPro" id="IPR052398">
    <property type="entry name" value="Ubiquitin_hydrolase_53/54"/>
</dbReference>
<dbReference type="AlphaFoldDB" id="A0ABC8LAD8"/>
<keyword evidence="3" id="KW-0862">Zinc</keyword>
<protein>
    <recommendedName>
        <fullName evidence="8">C2H2-type domain-containing protein</fullName>
    </recommendedName>
</protein>
<evidence type="ECO:0000259" key="5">
    <source>
        <dbReference type="PROSITE" id="PS50157"/>
    </source>
</evidence>
<dbReference type="InterPro" id="IPR011009">
    <property type="entry name" value="Kinase-like_dom_sf"/>
</dbReference>
<dbReference type="PROSITE" id="PS50011">
    <property type="entry name" value="PROTEIN_KINASE_DOM"/>
    <property type="match status" value="1"/>
</dbReference>
<organism evidence="6 7">
    <name type="scientific">Eruca vesicaria subsp. sativa</name>
    <name type="common">Garden rocket</name>
    <name type="synonym">Eruca sativa</name>
    <dbReference type="NCBI Taxonomy" id="29727"/>
    <lineage>
        <taxon>Eukaryota</taxon>
        <taxon>Viridiplantae</taxon>
        <taxon>Streptophyta</taxon>
        <taxon>Embryophyta</taxon>
        <taxon>Tracheophyta</taxon>
        <taxon>Spermatophyta</taxon>
        <taxon>Magnoliopsida</taxon>
        <taxon>eudicotyledons</taxon>
        <taxon>Gunneridae</taxon>
        <taxon>Pentapetalae</taxon>
        <taxon>rosids</taxon>
        <taxon>malvids</taxon>
        <taxon>Brassicales</taxon>
        <taxon>Brassicaceae</taxon>
        <taxon>Brassiceae</taxon>
        <taxon>Eruca</taxon>
    </lineage>
</organism>
<keyword evidence="7" id="KW-1185">Reference proteome</keyword>
<dbReference type="Gene3D" id="1.10.510.10">
    <property type="entry name" value="Transferase(Phosphotransferase) domain 1"/>
    <property type="match status" value="1"/>
</dbReference>
<comment type="caution">
    <text evidence="6">The sequence shown here is derived from an EMBL/GenBank/DDBJ whole genome shotgun (WGS) entry which is preliminary data.</text>
</comment>
<dbReference type="EMBL" id="CAKOAT010486264">
    <property type="protein sequence ID" value="CAH8379646.1"/>
    <property type="molecule type" value="Genomic_DNA"/>
</dbReference>
<dbReference type="PANTHER" id="PTHR22975:SF20">
    <property type="entry name" value="UBIQUITIN CARBOXYL-TERMINAL HYDROLASE-RELATED PROTEIN-RELATED"/>
    <property type="match status" value="1"/>
</dbReference>
<proteinExistence type="predicted"/>
<keyword evidence="1" id="KW-0833">Ubl conjugation pathway</keyword>
<dbReference type="Proteomes" id="UP001642260">
    <property type="component" value="Unassembled WGS sequence"/>
</dbReference>
<dbReference type="PROSITE" id="PS00028">
    <property type="entry name" value="ZINC_FINGER_C2H2_1"/>
    <property type="match status" value="1"/>
</dbReference>
<dbReference type="InterPro" id="IPR006866">
    <property type="entry name" value="DUF627_N"/>
</dbReference>
<keyword evidence="2" id="KW-0378">Hydrolase</keyword>
<name>A0ABC8LAD8_ERUVS</name>
<feature type="domain" description="Protein kinase" evidence="4">
    <location>
        <begin position="448"/>
        <end position="672"/>
    </location>
</feature>
<evidence type="ECO:0000256" key="2">
    <source>
        <dbReference type="ARBA" id="ARBA00022801"/>
    </source>
</evidence>
<dbReference type="InterPro" id="IPR006865">
    <property type="entry name" value="DUF629"/>
</dbReference>
<evidence type="ECO:0000256" key="3">
    <source>
        <dbReference type="PROSITE-ProRule" id="PRU00042"/>
    </source>
</evidence>
<dbReference type="PANTHER" id="PTHR22975">
    <property type="entry name" value="UBIQUITIN SPECIFIC PROTEINASE"/>
    <property type="match status" value="1"/>
</dbReference>
<sequence>MDSTYKKARDLFDEGKTVEALKVIEETASTSVVFVVQEKEKLDYMEAEIFEGLGQSSSGDLKISYLLACAECLSRIGTCPERLDKILLELEEQIGSSLHYKKPPLVLRGSNQNNLVNYYWPLFTLDFKRKLMRVKVDDFMNYVQSSSGLVGLASLVKVFKSVRKDKFWSTWLCRSCDRKFSTREDVKDHIQRHAADFPREHMPNLISDVWVARIRSGCWEPVDVVDAVHMIKNRFGDVKAFEYECGWCKEWPLANDEERTRLLKQIQSLLLSFIGHKLLSDSVLNMLKHLVLNKLEKLQVSSQALTDCGLVDTPQSFCFLEFDELGRVLAFLQKIKLKSDDGTEMVCREVDFCTQSDRVNERLDFNSDFSFLLLDKRLLRGEVETFDDEGKVKFYDPSVHYASVVPRGDYLLTWLNNRFGRLEDERFVFPKPVSTRRFELWLAALRAYQFICRNLGAEYGKKLQLIECVDVLTRARDQLAILSQCPEISVRRNNFAVLEVIKGLSSFGVACGVVMSEEMPDEDDAEYLHILQSVVNEKIVLTDSTIILYERSRINLINQLTGLASFDYRTYIQRPLKQYLLVTLNREVASWNQEISPGKQPLDWMKIAAGAAKGLKCSNILLGDDYSQKLSDFGLAKLGSVGDKSHVSTRVMGTYGYCAPEYAMRGQVNTQI</sequence>
<reference evidence="6 7" key="1">
    <citation type="submission" date="2022-03" db="EMBL/GenBank/DDBJ databases">
        <authorList>
            <person name="Macdonald S."/>
            <person name="Ahmed S."/>
            <person name="Newling K."/>
        </authorList>
    </citation>
    <scope>NUCLEOTIDE SEQUENCE [LARGE SCALE GENOMIC DNA]</scope>
</reference>
<dbReference type="PROSITE" id="PS50157">
    <property type="entry name" value="ZINC_FINGER_C2H2_2"/>
    <property type="match status" value="1"/>
</dbReference>
<dbReference type="Pfam" id="PF04780">
    <property type="entry name" value="DUF629"/>
    <property type="match status" value="1"/>
</dbReference>